<evidence type="ECO:0000313" key="1">
    <source>
        <dbReference type="EMBL" id="MUZ56145.1"/>
    </source>
</evidence>
<proteinExistence type="predicted"/>
<dbReference type="Proteomes" id="UP000436692">
    <property type="component" value="Unassembled WGS sequence"/>
</dbReference>
<dbReference type="EMBL" id="WPHM01000001">
    <property type="protein sequence ID" value="MUZ56145.1"/>
    <property type="molecule type" value="Genomic_DNA"/>
</dbReference>
<accession>A0AAE4WAE4</accession>
<comment type="caution">
    <text evidence="1">The sequence shown here is derived from an EMBL/GenBank/DDBJ whole genome shotgun (WGS) entry which is preliminary data.</text>
</comment>
<dbReference type="AlphaFoldDB" id="A0AAE4WAE4"/>
<name>A0AAE4WAE4_AGRVI</name>
<evidence type="ECO:0000313" key="2">
    <source>
        <dbReference type="Proteomes" id="UP000436692"/>
    </source>
</evidence>
<protein>
    <submittedName>
        <fullName evidence="1">Uncharacterized protein</fullName>
    </submittedName>
</protein>
<organism evidence="1 2">
    <name type="scientific">Agrobacterium vitis</name>
    <name type="common">Rhizobium vitis</name>
    <dbReference type="NCBI Taxonomy" id="373"/>
    <lineage>
        <taxon>Bacteria</taxon>
        <taxon>Pseudomonadati</taxon>
        <taxon>Pseudomonadota</taxon>
        <taxon>Alphaproteobacteria</taxon>
        <taxon>Hyphomicrobiales</taxon>
        <taxon>Rhizobiaceae</taxon>
        <taxon>Rhizobium/Agrobacterium group</taxon>
        <taxon>Agrobacterium</taxon>
    </lineage>
</organism>
<dbReference type="RefSeq" id="WP_156546753.1">
    <property type="nucleotide sequence ID" value="NZ_JABAEJ010000001.1"/>
</dbReference>
<gene>
    <name evidence="1" type="ORF">GOZ95_01585</name>
</gene>
<sequence>MQDKHPRLFATDKELYDLLFSAKQRITDGVLHRATRERGVFFGSATERGDLADYISMTIHDLQDVVDLVKDAEPGTRGERTSSLTVKMKLDASEIREVIQEYADTDGTTDKVAVPHKTSEAVIATVAYSEFDLSRTTLAQRQDKVATLDFRVEDDGVTIRFPANDKGQELVDILIEKLESKKKGEVIQERVSVEDLSPENRTRFFVNLVTKMTGFKLDTVTKLKVSSASMEVDDLDSDEDDDTPEKEAAKSTMINLVKNVAISGNDLLVSKQYKQMEEDGFFITAIKWQATQTVHPFDKAEFEALFENAHEGTGFQYRARHSRRSERTGTYPHNFKLPDDGVRKVLFSLLEQTARATLVEVRKSRTFAKGKN</sequence>
<reference evidence="1 2" key="1">
    <citation type="submission" date="2019-12" db="EMBL/GenBank/DDBJ databases">
        <title>Whole-genome sequencing of Allorhizobium vitis.</title>
        <authorList>
            <person name="Gan H.M."/>
            <person name="Szegedi E."/>
            <person name="Burr T."/>
            <person name="Savka M.A."/>
        </authorList>
    </citation>
    <scope>NUCLEOTIDE SEQUENCE [LARGE SCALE GENOMIC DNA]</scope>
    <source>
        <strain evidence="1 2">CG989</strain>
    </source>
</reference>